<evidence type="ECO:0000256" key="1">
    <source>
        <dbReference type="ARBA" id="ARBA00001974"/>
    </source>
</evidence>
<evidence type="ECO:0000256" key="5">
    <source>
        <dbReference type="ARBA" id="ARBA00023033"/>
    </source>
</evidence>
<dbReference type="GO" id="GO:0004497">
    <property type="term" value="F:monooxygenase activity"/>
    <property type="evidence" value="ECO:0007669"/>
    <property type="project" value="UniProtKB-KW"/>
</dbReference>
<reference evidence="7 8" key="1">
    <citation type="submission" date="2015-10" db="EMBL/GenBank/DDBJ databases">
        <title>Full genome of DAOMC 229536 Phialocephala scopiformis, a fungal endophyte of spruce producing the potent anti-insectan compound rugulosin.</title>
        <authorList>
            <consortium name="DOE Joint Genome Institute"/>
            <person name="Walker A.K."/>
            <person name="Frasz S.L."/>
            <person name="Seifert K.A."/>
            <person name="Miller J.D."/>
            <person name="Mondo S.J."/>
            <person name="Labutti K."/>
            <person name="Lipzen A."/>
            <person name="Dockter R."/>
            <person name="Kennedy M."/>
            <person name="Grigoriev I.V."/>
            <person name="Spatafora J.W."/>
        </authorList>
    </citation>
    <scope>NUCLEOTIDE SEQUENCE [LARGE SCALE GENOMIC DNA]</scope>
    <source>
        <strain evidence="7 8">CBS 120377</strain>
    </source>
</reference>
<keyword evidence="3" id="KW-0274">FAD</keyword>
<dbReference type="AlphaFoldDB" id="A0A194WZW2"/>
<comment type="cofactor">
    <cofactor evidence="1">
        <name>FAD</name>
        <dbReference type="ChEBI" id="CHEBI:57692"/>
    </cofactor>
</comment>
<evidence type="ECO:0000256" key="3">
    <source>
        <dbReference type="ARBA" id="ARBA00022827"/>
    </source>
</evidence>
<dbReference type="PANTHER" id="PTHR47178:SF5">
    <property type="entry name" value="FAD-BINDING DOMAIN-CONTAINING PROTEIN"/>
    <property type="match status" value="1"/>
</dbReference>
<dbReference type="KEGG" id="psco:LY89DRAFT_591436"/>
<proteinExistence type="predicted"/>
<evidence type="ECO:0000256" key="2">
    <source>
        <dbReference type="ARBA" id="ARBA00022630"/>
    </source>
</evidence>
<evidence type="ECO:0000313" key="8">
    <source>
        <dbReference type="Proteomes" id="UP000070700"/>
    </source>
</evidence>
<keyword evidence="4" id="KW-0560">Oxidoreductase</keyword>
<dbReference type="InParanoid" id="A0A194WZW2"/>
<dbReference type="Proteomes" id="UP000070700">
    <property type="component" value="Unassembled WGS sequence"/>
</dbReference>
<dbReference type="InterPro" id="IPR036188">
    <property type="entry name" value="FAD/NAD-bd_sf"/>
</dbReference>
<dbReference type="Pfam" id="PF01494">
    <property type="entry name" value="FAD_binding_3"/>
    <property type="match status" value="1"/>
</dbReference>
<name>A0A194WZW2_MOLSC</name>
<protein>
    <submittedName>
        <fullName evidence="7">FAD/NAD(P)-binding domain-containing protein</fullName>
    </submittedName>
</protein>
<organism evidence="7 8">
    <name type="scientific">Mollisia scopiformis</name>
    <name type="common">Conifer needle endophyte fungus</name>
    <name type="synonym">Phialocephala scopiformis</name>
    <dbReference type="NCBI Taxonomy" id="149040"/>
    <lineage>
        <taxon>Eukaryota</taxon>
        <taxon>Fungi</taxon>
        <taxon>Dikarya</taxon>
        <taxon>Ascomycota</taxon>
        <taxon>Pezizomycotina</taxon>
        <taxon>Leotiomycetes</taxon>
        <taxon>Helotiales</taxon>
        <taxon>Mollisiaceae</taxon>
        <taxon>Mollisia</taxon>
    </lineage>
</organism>
<dbReference type="PRINTS" id="PR00420">
    <property type="entry name" value="RNGMNOXGNASE"/>
</dbReference>
<feature type="domain" description="FAD-binding" evidence="6">
    <location>
        <begin position="6"/>
        <end position="350"/>
    </location>
</feature>
<dbReference type="GeneID" id="28819380"/>
<keyword evidence="8" id="KW-1185">Reference proteome</keyword>
<dbReference type="SUPFAM" id="SSF51905">
    <property type="entry name" value="FAD/NAD(P)-binding domain"/>
    <property type="match status" value="1"/>
</dbReference>
<dbReference type="PANTHER" id="PTHR47178">
    <property type="entry name" value="MONOOXYGENASE, FAD-BINDING"/>
    <property type="match status" value="1"/>
</dbReference>
<evidence type="ECO:0000313" key="7">
    <source>
        <dbReference type="EMBL" id="KUJ13486.1"/>
    </source>
</evidence>
<accession>A0A194WZW2</accession>
<dbReference type="EMBL" id="KQ947422">
    <property type="protein sequence ID" value="KUJ13486.1"/>
    <property type="molecule type" value="Genomic_DNA"/>
</dbReference>
<keyword evidence="2" id="KW-0285">Flavoprotein</keyword>
<dbReference type="GO" id="GO:0071949">
    <property type="term" value="F:FAD binding"/>
    <property type="evidence" value="ECO:0007669"/>
    <property type="project" value="InterPro"/>
</dbReference>
<gene>
    <name evidence="7" type="ORF">LY89DRAFT_591436</name>
</gene>
<keyword evidence="5" id="KW-0503">Monooxygenase</keyword>
<dbReference type="RefSeq" id="XP_018067841.1">
    <property type="nucleotide sequence ID" value="XM_018209654.1"/>
</dbReference>
<dbReference type="Gene3D" id="3.50.50.60">
    <property type="entry name" value="FAD/NAD(P)-binding domain"/>
    <property type="match status" value="1"/>
</dbReference>
<dbReference type="OrthoDB" id="655030at2759"/>
<dbReference type="InterPro" id="IPR002938">
    <property type="entry name" value="FAD-bd"/>
</dbReference>
<evidence type="ECO:0000256" key="4">
    <source>
        <dbReference type="ARBA" id="ARBA00023002"/>
    </source>
</evidence>
<sequence>MPPSLPIIICGAGISGLVLGQGLKKANIPFKVFERDPALNVRSQGYRVRISSIGISALKETLPDDLFSQLRACTAVAASTPDEPFRRIDALTGEKPKPYYPATQDAEPPLNADRTVLRRVLVKAIEQFVSYGKEFLRCEVLSDDTVKVHFSDGTEVLGSLLVGADGTKSRVRKQLLSNNEFIDTEGRWFYGETELSTKVEERFNKHADHYSIIQNTSKGRVLTCLLEPVRFKENEFRKELPADYIYWVLGGCKDIFDMDDEVLLRLSPEEAATETMRMTKNWDPSFHILFSAQSTGQTSILALESSKPDIEVWETQKSVTLLGDSIHAMSPTAGVGSVTALRSAAALTKAVVEGGVMLRV</sequence>
<evidence type="ECO:0000259" key="6">
    <source>
        <dbReference type="Pfam" id="PF01494"/>
    </source>
</evidence>